<keyword evidence="4" id="KW-1185">Reference proteome</keyword>
<name>A0A1D2MMM1_ORCCI</name>
<dbReference type="Pfam" id="PF00650">
    <property type="entry name" value="CRAL_TRIO"/>
    <property type="match status" value="1"/>
</dbReference>
<dbReference type="SUPFAM" id="SSF46938">
    <property type="entry name" value="CRAL/TRIO N-terminal domain"/>
    <property type="match status" value="1"/>
</dbReference>
<evidence type="ECO:0000259" key="2">
    <source>
        <dbReference type="PROSITE" id="PS50191"/>
    </source>
</evidence>
<dbReference type="EMBL" id="LJIJ01000848">
    <property type="protein sequence ID" value="ODM94172.1"/>
    <property type="molecule type" value="Genomic_DNA"/>
</dbReference>
<organism evidence="3 4">
    <name type="scientific">Orchesella cincta</name>
    <name type="common">Springtail</name>
    <name type="synonym">Podura cincta</name>
    <dbReference type="NCBI Taxonomy" id="48709"/>
    <lineage>
        <taxon>Eukaryota</taxon>
        <taxon>Metazoa</taxon>
        <taxon>Ecdysozoa</taxon>
        <taxon>Arthropoda</taxon>
        <taxon>Hexapoda</taxon>
        <taxon>Collembola</taxon>
        <taxon>Entomobryomorpha</taxon>
        <taxon>Entomobryoidea</taxon>
        <taxon>Orchesellidae</taxon>
        <taxon>Orchesellinae</taxon>
        <taxon>Orchesella</taxon>
    </lineage>
</organism>
<comment type="caution">
    <text evidence="3">The sequence shown here is derived from an EMBL/GenBank/DDBJ whole genome shotgun (WGS) entry which is preliminary data.</text>
</comment>
<reference evidence="3 4" key="1">
    <citation type="journal article" date="2016" name="Genome Biol. Evol.">
        <title>Gene Family Evolution Reflects Adaptation to Soil Environmental Stressors in the Genome of the Collembolan Orchesella cincta.</title>
        <authorList>
            <person name="Faddeeva-Vakhrusheva A."/>
            <person name="Derks M.F."/>
            <person name="Anvar S.Y."/>
            <person name="Agamennone V."/>
            <person name="Suring W."/>
            <person name="Smit S."/>
            <person name="van Straalen N.M."/>
            <person name="Roelofs D."/>
        </authorList>
    </citation>
    <scope>NUCLEOTIDE SEQUENCE [LARGE SCALE GENOMIC DNA]</scope>
    <source>
        <tissue evidence="3">Mixed pool</tissue>
    </source>
</reference>
<proteinExistence type="predicted"/>
<dbReference type="SMART" id="SM01100">
    <property type="entry name" value="CRAL_TRIO_N"/>
    <property type="match status" value="1"/>
</dbReference>
<sequence length="276" mass="32056">MEKYTLISVSGAIILLLAVISHVSAISVSEELQLTPEQRMMLDKFKAMVSSKLEQDYMKDDIYLLRWLRAKDYDVKEADKLLNENLRWRKEKNMDTIHQEDWSDMTKDYPYHIGGFDKENRPLGTVSIRDWDIRKTALQGKLPRLQRYMDKLMDEISMKVVRLRSEGMNVTRWVLLTNVEGFNVVQHACSSCTPLWVNFLRSYEMHFPGTADSIIAINAPETFNLLLRLLKPSIPAASRETVKILGTNKKAWMANLDEIISRDQRTKEYGGTKEYS</sequence>
<dbReference type="GO" id="GO:0005737">
    <property type="term" value="C:cytoplasm"/>
    <property type="evidence" value="ECO:0007669"/>
    <property type="project" value="TreeGrafter"/>
</dbReference>
<keyword evidence="1" id="KW-0732">Signal</keyword>
<dbReference type="InterPro" id="IPR051064">
    <property type="entry name" value="SEC14/CRAL-TRIO_domain"/>
</dbReference>
<dbReference type="STRING" id="48709.A0A1D2MMM1"/>
<dbReference type="PROSITE" id="PS50191">
    <property type="entry name" value="CRAL_TRIO"/>
    <property type="match status" value="1"/>
</dbReference>
<dbReference type="Gene3D" id="3.40.525.10">
    <property type="entry name" value="CRAL-TRIO lipid binding domain"/>
    <property type="match status" value="1"/>
</dbReference>
<dbReference type="InterPro" id="IPR036865">
    <property type="entry name" value="CRAL-TRIO_dom_sf"/>
</dbReference>
<dbReference type="InterPro" id="IPR036273">
    <property type="entry name" value="CRAL/TRIO_N_dom_sf"/>
</dbReference>
<gene>
    <name evidence="3" type="ORF">Ocin01_12502</name>
</gene>
<dbReference type="AlphaFoldDB" id="A0A1D2MMM1"/>
<dbReference type="Proteomes" id="UP000094527">
    <property type="component" value="Unassembled WGS sequence"/>
</dbReference>
<dbReference type="InterPro" id="IPR011074">
    <property type="entry name" value="CRAL/TRIO_N_dom"/>
</dbReference>
<dbReference type="PANTHER" id="PTHR23324:SF83">
    <property type="entry name" value="SEC14-LIKE PROTEIN 2"/>
    <property type="match status" value="1"/>
</dbReference>
<dbReference type="SMART" id="SM00516">
    <property type="entry name" value="SEC14"/>
    <property type="match status" value="1"/>
</dbReference>
<evidence type="ECO:0000313" key="3">
    <source>
        <dbReference type="EMBL" id="ODM94172.1"/>
    </source>
</evidence>
<evidence type="ECO:0000313" key="4">
    <source>
        <dbReference type="Proteomes" id="UP000094527"/>
    </source>
</evidence>
<feature type="chain" id="PRO_5008904284" evidence="1">
    <location>
        <begin position="26"/>
        <end position="276"/>
    </location>
</feature>
<dbReference type="SUPFAM" id="SSF52087">
    <property type="entry name" value="CRAL/TRIO domain"/>
    <property type="match status" value="1"/>
</dbReference>
<dbReference type="CDD" id="cd00170">
    <property type="entry name" value="SEC14"/>
    <property type="match status" value="1"/>
</dbReference>
<dbReference type="OrthoDB" id="6146271at2759"/>
<accession>A0A1D2MMM1</accession>
<protein>
    <submittedName>
        <fullName evidence="3">SEC14-like protein 2</fullName>
    </submittedName>
</protein>
<evidence type="ECO:0000256" key="1">
    <source>
        <dbReference type="SAM" id="SignalP"/>
    </source>
</evidence>
<feature type="domain" description="CRAL-TRIO" evidence="2">
    <location>
        <begin position="101"/>
        <end position="276"/>
    </location>
</feature>
<dbReference type="InterPro" id="IPR001251">
    <property type="entry name" value="CRAL-TRIO_dom"/>
</dbReference>
<dbReference type="PANTHER" id="PTHR23324">
    <property type="entry name" value="SEC14 RELATED PROTEIN"/>
    <property type="match status" value="1"/>
</dbReference>
<feature type="signal peptide" evidence="1">
    <location>
        <begin position="1"/>
        <end position="25"/>
    </location>
</feature>